<dbReference type="InterPro" id="IPR014710">
    <property type="entry name" value="RmlC-like_jellyroll"/>
</dbReference>
<dbReference type="GO" id="GO:0000271">
    <property type="term" value="P:polysaccharide biosynthetic process"/>
    <property type="evidence" value="ECO:0007669"/>
    <property type="project" value="TreeGrafter"/>
</dbReference>
<dbReference type="GO" id="GO:0008830">
    <property type="term" value="F:dTDP-4-dehydrorhamnose 3,5-epimerase activity"/>
    <property type="evidence" value="ECO:0007669"/>
    <property type="project" value="InterPro"/>
</dbReference>
<dbReference type="Gene3D" id="2.60.120.10">
    <property type="entry name" value="Jelly Rolls"/>
    <property type="match status" value="1"/>
</dbReference>
<evidence type="ECO:0000313" key="6">
    <source>
        <dbReference type="Proteomes" id="UP000275579"/>
    </source>
</evidence>
<dbReference type="Pfam" id="PF00908">
    <property type="entry name" value="dTDP_sugar_isom"/>
    <property type="match status" value="1"/>
</dbReference>
<dbReference type="SUPFAM" id="SSF51182">
    <property type="entry name" value="RmlC-like cupins"/>
    <property type="match status" value="1"/>
</dbReference>
<accession>A0A3Q9KFM2</accession>
<dbReference type="InterPro" id="IPR000888">
    <property type="entry name" value="RmlC-like"/>
</dbReference>
<feature type="site" description="Participates in a stacking interaction with the thymidine ring of dTDP-4-oxo-6-deoxyglucose" evidence="4">
    <location>
        <position position="135"/>
    </location>
</feature>
<dbReference type="GO" id="GO:0019305">
    <property type="term" value="P:dTDP-rhamnose biosynthetic process"/>
    <property type="evidence" value="ECO:0007669"/>
    <property type="project" value="TreeGrafter"/>
</dbReference>
<organism evidence="5 6">
    <name type="scientific">Streptomyces lydicus</name>
    <dbReference type="NCBI Taxonomy" id="47763"/>
    <lineage>
        <taxon>Bacteria</taxon>
        <taxon>Bacillati</taxon>
        <taxon>Actinomycetota</taxon>
        <taxon>Actinomycetes</taxon>
        <taxon>Kitasatosporales</taxon>
        <taxon>Streptomycetaceae</taxon>
        <taxon>Streptomyces</taxon>
    </lineage>
</organism>
<feature type="active site" description="Proton acceptor" evidence="3">
    <location>
        <position position="60"/>
    </location>
</feature>
<dbReference type="InterPro" id="IPR011051">
    <property type="entry name" value="RmlC_Cupin_sf"/>
</dbReference>
<evidence type="ECO:0000256" key="1">
    <source>
        <dbReference type="ARBA" id="ARBA00010154"/>
    </source>
</evidence>
<gene>
    <name evidence="5" type="ORF">DDE74_39090</name>
</gene>
<dbReference type="PANTHER" id="PTHR21047:SF2">
    <property type="entry name" value="THYMIDINE DIPHOSPHO-4-KETO-RHAMNOSE 3,5-EPIMERASE"/>
    <property type="match status" value="1"/>
</dbReference>
<proteinExistence type="inferred from homology"/>
<evidence type="ECO:0000313" key="5">
    <source>
        <dbReference type="EMBL" id="AZS76069.1"/>
    </source>
</evidence>
<reference evidence="5 6" key="1">
    <citation type="submission" date="2018-04" db="EMBL/GenBank/DDBJ databases">
        <title>Complete genome sequences of Streptomyces lydicus strain WYEC and characterization of antagonistic properties of biological control agents.</title>
        <authorList>
            <person name="Mariita R.M."/>
            <person name="Sello J.K."/>
        </authorList>
    </citation>
    <scope>NUCLEOTIDE SEQUENCE [LARGE SCALE GENOMIC DNA]</scope>
    <source>
        <strain evidence="5 6">WYEC 108</strain>
    </source>
</reference>
<protein>
    <submittedName>
        <fullName evidence="5">dTDP-4-dehydrorhamnose 3,5-epimerase</fullName>
    </submittedName>
</protein>
<dbReference type="GO" id="GO:0005829">
    <property type="term" value="C:cytosol"/>
    <property type="evidence" value="ECO:0007669"/>
    <property type="project" value="TreeGrafter"/>
</dbReference>
<feature type="active site" description="Proton donor" evidence="3">
    <location>
        <position position="129"/>
    </location>
</feature>
<evidence type="ECO:0000256" key="2">
    <source>
        <dbReference type="ARBA" id="ARBA00023235"/>
    </source>
</evidence>
<dbReference type="AlphaFoldDB" id="A0A3Q9KFM2"/>
<sequence>MRPLSVQGAWLSETRAFADDRGEFQELYSGRSLSAVLGYEPGVAQVNRSVSRQGVLRGVHFAQVPPGQAKYVTCLSGAVLDVVVDIRTGSPTYRSWEAVRLDDPHRSLYVEAGLGHSFMALTDDAVVVYLTSQGYASGREHGVHPLDPDLAIAWPEYIEPVLSKKDQQAPGIEEMERRGLLPSYDECAAFHRSLRERHVV</sequence>
<dbReference type="RefSeq" id="WP_127154763.1">
    <property type="nucleotide sequence ID" value="NZ_CP029042.1"/>
</dbReference>
<comment type="similarity">
    <text evidence="1">Belongs to the dTDP-4-dehydrorhamnose 3,5-epimerase family.</text>
</comment>
<dbReference type="Proteomes" id="UP000275579">
    <property type="component" value="Chromosome"/>
</dbReference>
<dbReference type="CDD" id="cd00438">
    <property type="entry name" value="cupin_RmlC"/>
    <property type="match status" value="1"/>
</dbReference>
<dbReference type="EMBL" id="CP029042">
    <property type="protein sequence ID" value="AZS76069.1"/>
    <property type="molecule type" value="Genomic_DNA"/>
</dbReference>
<evidence type="ECO:0000256" key="4">
    <source>
        <dbReference type="PIRSR" id="PIRSR600888-3"/>
    </source>
</evidence>
<dbReference type="PANTHER" id="PTHR21047">
    <property type="entry name" value="DTDP-6-DEOXY-D-GLUCOSE-3,5 EPIMERASE"/>
    <property type="match status" value="1"/>
</dbReference>
<name>A0A3Q9KFM2_9ACTN</name>
<keyword evidence="2" id="KW-0413">Isomerase</keyword>
<evidence type="ECO:0000256" key="3">
    <source>
        <dbReference type="PIRSR" id="PIRSR600888-1"/>
    </source>
</evidence>